<feature type="transmembrane region" description="Helical" evidence="6">
    <location>
        <begin position="712"/>
        <end position="733"/>
    </location>
</feature>
<keyword evidence="2" id="KW-1003">Cell membrane</keyword>
<feature type="transmembrane region" description="Helical" evidence="6">
    <location>
        <begin position="310"/>
        <end position="334"/>
    </location>
</feature>
<comment type="subcellular location">
    <subcellularLocation>
        <location evidence="1">Cell membrane</location>
        <topology evidence="1">Multi-pass membrane protein</topology>
    </subcellularLocation>
</comment>
<dbReference type="Proteomes" id="UP000664417">
    <property type="component" value="Unassembled WGS sequence"/>
</dbReference>
<dbReference type="PANTHER" id="PTHR30287">
    <property type="entry name" value="MEMBRANE COMPONENT OF PREDICTED ABC SUPERFAMILY METABOLITE UPTAKE TRANSPORTER"/>
    <property type="match status" value="1"/>
</dbReference>
<evidence type="ECO:0000256" key="4">
    <source>
        <dbReference type="ARBA" id="ARBA00022989"/>
    </source>
</evidence>
<proteinExistence type="predicted"/>
<evidence type="ECO:0000256" key="1">
    <source>
        <dbReference type="ARBA" id="ARBA00004651"/>
    </source>
</evidence>
<name>A0A8J7U2M4_9BACT</name>
<feature type="domain" description="ABC3 transporter permease C-terminal" evidence="7">
    <location>
        <begin position="661"/>
        <end position="781"/>
    </location>
</feature>
<feature type="transmembrane region" description="Helical" evidence="6">
    <location>
        <begin position="657"/>
        <end position="675"/>
    </location>
</feature>
<accession>A0A8J7U2M4</accession>
<dbReference type="RefSeq" id="WP_207859337.1">
    <property type="nucleotide sequence ID" value="NZ_JAFREP010000011.1"/>
</dbReference>
<dbReference type="EMBL" id="JAFREP010000011">
    <property type="protein sequence ID" value="MBO1319473.1"/>
    <property type="molecule type" value="Genomic_DNA"/>
</dbReference>
<evidence type="ECO:0000313" key="9">
    <source>
        <dbReference type="Proteomes" id="UP000664417"/>
    </source>
</evidence>
<evidence type="ECO:0000259" key="7">
    <source>
        <dbReference type="Pfam" id="PF02687"/>
    </source>
</evidence>
<organism evidence="8 9">
    <name type="scientific">Acanthopleuribacter pedis</name>
    <dbReference type="NCBI Taxonomy" id="442870"/>
    <lineage>
        <taxon>Bacteria</taxon>
        <taxon>Pseudomonadati</taxon>
        <taxon>Acidobacteriota</taxon>
        <taxon>Holophagae</taxon>
        <taxon>Acanthopleuribacterales</taxon>
        <taxon>Acanthopleuribacteraceae</taxon>
        <taxon>Acanthopleuribacter</taxon>
    </lineage>
</organism>
<reference evidence="8" key="1">
    <citation type="submission" date="2021-03" db="EMBL/GenBank/DDBJ databases">
        <authorList>
            <person name="Wang G."/>
        </authorList>
    </citation>
    <scope>NUCLEOTIDE SEQUENCE</scope>
    <source>
        <strain evidence="8">KCTC 12899</strain>
    </source>
</reference>
<feature type="transmembrane region" description="Helical" evidence="6">
    <location>
        <begin position="745"/>
        <end position="771"/>
    </location>
</feature>
<dbReference type="Pfam" id="PF02687">
    <property type="entry name" value="FtsX"/>
    <property type="match status" value="2"/>
</dbReference>
<sequence length="787" mass="83007">MKAIVFTALGDLRRRVGQTAALTCALLLSSLALFTAAALLQSLDAPLDDACDRLNTSALQLFLDGHSDDVPAMQAWLQQHEAVAAVGPPIPIYQTSSDLVHNEEAFSRALMLAENLPRKGLDAVQIVTRLGDPTAAAPGLDEVWISHQLATSRGIQLGDTITVPREGGPWPLRVSATVVDPYFSTDNISPTRAWVAPGALAHALPLADLNEVFLGVSLHQRADAGQVRDDLEQAFGGGLSGFALTHEIAKMAHGMFFRIMAVALGVAALLTLLVSILIVAGAVGSAVFADYRLIGTFKAMGYTPAMVNRIYLLRFTIPALIAVPLGLLLGWLVSAQLLALLVGSLGVTDPQWSPLLPALAAGAGVLTTVAAAAWWSARKAGRVEAMPAIRFGAPPPRAGSHRRSVPLGRLPLPAFLGARGLALNPVRAGFAVIGMGVAVAVLVCAVNLTATFERLGENRPMWGMAASDLTVFVGGARFSVRSEHFAARLRQDARVADFVTSGTVQGEIEGVKGIAGARTGGRVFDGAPETVGLTVLEGRHPEGAGEIALAINSALKGGYALGEPVPLFIEGQHLKPKLVGIYQTGQNLGLGFRLHAATMNAVLPMWQARTFEIKTAAGVDPAAFKDDLIRTYGEAVDVGLASDLTEQLAGLVTGIRGTLMLLSALLLAICLISIYNDTLLCLREQQQTLGILKAAGMTPGRLRLVLVWRTQVVTLVSLVLFLPMVLVALPLLLNQIAAGIGLVSFPLVIDPLGTVLIVPGLLAFAFAAAWWPARGVTRLHPRHMLAY</sequence>
<gene>
    <name evidence="8" type="ORF">J3U88_13445</name>
</gene>
<protein>
    <submittedName>
        <fullName evidence="8">FtsX-like permease family protein</fullName>
    </submittedName>
</protein>
<feature type="transmembrane region" description="Helical" evidence="6">
    <location>
        <begin position="256"/>
        <end position="289"/>
    </location>
</feature>
<keyword evidence="9" id="KW-1185">Reference proteome</keyword>
<keyword evidence="3 6" id="KW-0812">Transmembrane</keyword>
<keyword evidence="4 6" id="KW-1133">Transmembrane helix</keyword>
<dbReference type="InterPro" id="IPR038766">
    <property type="entry name" value="Membrane_comp_ABC_pdt"/>
</dbReference>
<feature type="domain" description="ABC3 transporter permease C-terminal" evidence="7">
    <location>
        <begin position="266"/>
        <end position="380"/>
    </location>
</feature>
<feature type="transmembrane region" description="Helical" evidence="6">
    <location>
        <begin position="428"/>
        <end position="449"/>
    </location>
</feature>
<keyword evidence="5 6" id="KW-0472">Membrane</keyword>
<comment type="caution">
    <text evidence="8">The sequence shown here is derived from an EMBL/GenBank/DDBJ whole genome shotgun (WGS) entry which is preliminary data.</text>
</comment>
<dbReference type="AlphaFoldDB" id="A0A8J7U2M4"/>
<feature type="transmembrane region" description="Helical" evidence="6">
    <location>
        <begin position="354"/>
        <end position="377"/>
    </location>
</feature>
<dbReference type="GO" id="GO:0005886">
    <property type="term" value="C:plasma membrane"/>
    <property type="evidence" value="ECO:0007669"/>
    <property type="project" value="UniProtKB-SubCell"/>
</dbReference>
<evidence type="ECO:0000256" key="5">
    <source>
        <dbReference type="ARBA" id="ARBA00023136"/>
    </source>
</evidence>
<evidence type="ECO:0000256" key="2">
    <source>
        <dbReference type="ARBA" id="ARBA00022475"/>
    </source>
</evidence>
<dbReference type="PANTHER" id="PTHR30287:SF2">
    <property type="entry name" value="BLL1001 PROTEIN"/>
    <property type="match status" value="1"/>
</dbReference>
<evidence type="ECO:0000313" key="8">
    <source>
        <dbReference type="EMBL" id="MBO1319473.1"/>
    </source>
</evidence>
<evidence type="ECO:0000256" key="6">
    <source>
        <dbReference type="SAM" id="Phobius"/>
    </source>
</evidence>
<dbReference type="InterPro" id="IPR003838">
    <property type="entry name" value="ABC3_permease_C"/>
</dbReference>
<evidence type="ECO:0000256" key="3">
    <source>
        <dbReference type="ARBA" id="ARBA00022692"/>
    </source>
</evidence>